<geneLocation type="mitochondrion" evidence="16"/>
<dbReference type="PANTHER" id="PTHR39937">
    <property type="entry name" value="ATP SYNTHASE PROTEIN 8"/>
    <property type="match status" value="1"/>
</dbReference>
<dbReference type="PANTHER" id="PTHR39937:SF1">
    <property type="entry name" value="ATP SYNTHASE PROTEIN 8"/>
    <property type="match status" value="1"/>
</dbReference>
<dbReference type="InterPro" id="IPR001421">
    <property type="entry name" value="ATP8_metazoa"/>
</dbReference>
<dbReference type="GO" id="GO:0045259">
    <property type="term" value="C:proton-transporting ATP synthase complex"/>
    <property type="evidence" value="ECO:0007669"/>
    <property type="project" value="UniProtKB-KW"/>
</dbReference>
<keyword evidence="5 14" id="KW-0812">Transmembrane</keyword>
<evidence type="ECO:0000256" key="11">
    <source>
        <dbReference type="ARBA" id="ARBA00023310"/>
    </source>
</evidence>
<dbReference type="EMBL" id="AB282851">
    <property type="protein sequence ID" value="BAI77278.1"/>
    <property type="molecule type" value="Genomic_DNA"/>
</dbReference>
<evidence type="ECO:0000256" key="5">
    <source>
        <dbReference type="ARBA" id="ARBA00022692"/>
    </source>
</evidence>
<keyword evidence="6 14" id="KW-0375">Hydrogen ion transport</keyword>
<evidence type="ECO:0000256" key="14">
    <source>
        <dbReference type="RuleBase" id="RU003661"/>
    </source>
</evidence>
<comment type="function">
    <text evidence="12">Subunit 8, of the mitochondrial membrane ATP synthase complex (F(1)F(0) ATP synthase or Complex V) that produces ATP from ADP in the presence of a proton gradient across the membrane which is generated by electron transport complexes of the respiratory chain. ATP synthase complex consist of a soluble F(1) head domain - the catalytic core - and a membrane F(1) domain - the membrane proton channel. These two domains are linked by a central stalk rotating inside the F(1) region and a stationary peripheral stalk. During catalysis, ATP synthesis in the catalytic domain of F(1) is coupled via a rotary mechanism of the central stalk subunits to proton translocation. In vivo, can only synthesize ATP although its ATP hydrolase activity can be activated artificially in vitro. Part of the complex F(0) domain.</text>
</comment>
<evidence type="ECO:0000256" key="1">
    <source>
        <dbReference type="ARBA" id="ARBA00004304"/>
    </source>
</evidence>
<reference evidence="16" key="1">
    <citation type="journal article" date="2010" name="BMC Evol. Biol.">
        <title>Evolutionary history of anglerfishes (Teleostei: Lophiiformes): a mitogenomic perspective.</title>
        <authorList>
            <person name="Miya M."/>
            <person name="Pietsch T.W."/>
            <person name="Orr J.W."/>
            <person name="Arnold R.J."/>
            <person name="Satoh T.P."/>
            <person name="Shedlock A.M."/>
            <person name="Ho H.-C."/>
            <person name="Shimazaki M."/>
            <person name="Yabe M."/>
            <person name="Nishida M."/>
        </authorList>
    </citation>
    <scope>NUCLEOTIDE SEQUENCE</scope>
</reference>
<feature type="signal peptide" evidence="15">
    <location>
        <begin position="1"/>
        <end position="30"/>
    </location>
</feature>
<keyword evidence="10" id="KW-0472">Membrane</keyword>
<organism evidence="16">
    <name type="scientific">Ceratias uranoscopus</name>
    <name type="common">Stargazing seadevil</name>
    <dbReference type="NCBI Taxonomy" id="412660"/>
    <lineage>
        <taxon>Eukaryota</taxon>
        <taxon>Metazoa</taxon>
        <taxon>Chordata</taxon>
        <taxon>Craniata</taxon>
        <taxon>Vertebrata</taxon>
        <taxon>Euteleostomi</taxon>
        <taxon>Actinopterygii</taxon>
        <taxon>Neopterygii</taxon>
        <taxon>Teleostei</taxon>
        <taxon>Neoteleostei</taxon>
        <taxon>Acanthomorphata</taxon>
        <taxon>Eupercaria</taxon>
        <taxon>Lophiiformes</taxon>
        <taxon>Ceratioidei</taxon>
        <taxon>Ceratiidae</taxon>
        <taxon>Ceratias</taxon>
    </lineage>
</organism>
<proteinExistence type="inferred from homology"/>
<evidence type="ECO:0000256" key="7">
    <source>
        <dbReference type="ARBA" id="ARBA00022989"/>
    </source>
</evidence>
<keyword evidence="7" id="KW-1133">Transmembrane helix</keyword>
<name>D3KS41_CETUR</name>
<dbReference type="Pfam" id="PF00895">
    <property type="entry name" value="ATP-synt_8"/>
    <property type="match status" value="1"/>
</dbReference>
<evidence type="ECO:0000256" key="9">
    <source>
        <dbReference type="ARBA" id="ARBA00023128"/>
    </source>
</evidence>
<keyword evidence="15" id="KW-0732">Signal</keyword>
<keyword evidence="9 14" id="KW-0496">Mitochondrion</keyword>
<dbReference type="AlphaFoldDB" id="D3KS41"/>
<evidence type="ECO:0000256" key="2">
    <source>
        <dbReference type="ARBA" id="ARBA00008892"/>
    </source>
</evidence>
<keyword evidence="4 14" id="KW-0138">CF(0)</keyword>
<sequence>MPQLNPHPWFMVLVSSWLLLLLVLTPKVLRHSSPNEANLGTKSTQSELTWIWPWY</sequence>
<comment type="subcellular location">
    <subcellularLocation>
        <location evidence="1 14">Mitochondrion membrane</location>
        <topology evidence="1 14">Single-pass membrane protein</topology>
    </subcellularLocation>
</comment>
<comment type="subunit">
    <text evidence="13">Component of the ATP synthase complex composed at least of ATP5F1A/subunit alpha, ATP5F1B/subunit beta, ATP5MC1/subunit c (homooctomer), MT-ATP6/subunit a, MT-ATP8/subunit 8, ATP5ME/subunit e, ATP5MF/subunit f, ATP5MG/subunit g, ATP5MK/subunit k, ATP5MJ/subunit j, ATP5F1C/subunit gamma, ATP5F1D/subunit delta, ATP5F1E/subunit epsilon, ATP5PF/subunit F6, ATP5PB/subunit b, ATP5PD/subunit d, ATP5PO/subunit OSCP. ATP synthase complex consists of a soluble F(1) head domain (subunits alpha(3) and beta(3)) - the catalytic core - and a membrane F(0) domain - the membrane proton channel (subunits c, a, 8, e, f, g, k and j). These two domains are linked by a central stalk (subunits gamma, delta, and epsilon) rotating inside the F1 region and a stationary peripheral stalk (subunits F6, b, d, and OSCP).</text>
</comment>
<evidence type="ECO:0000256" key="10">
    <source>
        <dbReference type="ARBA" id="ARBA00023136"/>
    </source>
</evidence>
<evidence type="ECO:0000256" key="4">
    <source>
        <dbReference type="ARBA" id="ARBA00022547"/>
    </source>
</evidence>
<evidence type="ECO:0000256" key="13">
    <source>
        <dbReference type="ARBA" id="ARBA00064647"/>
    </source>
</evidence>
<evidence type="ECO:0000256" key="12">
    <source>
        <dbReference type="ARBA" id="ARBA00053067"/>
    </source>
</evidence>
<protein>
    <recommendedName>
        <fullName evidence="14">ATP synthase complex subunit 8</fullName>
    </recommendedName>
</protein>
<dbReference type="GO" id="GO:0015078">
    <property type="term" value="F:proton transmembrane transporter activity"/>
    <property type="evidence" value="ECO:0007669"/>
    <property type="project" value="InterPro"/>
</dbReference>
<comment type="similarity">
    <text evidence="2 14">Belongs to the ATPase protein 8 family.</text>
</comment>
<keyword evidence="3 14" id="KW-0813">Transport</keyword>
<evidence type="ECO:0000256" key="6">
    <source>
        <dbReference type="ARBA" id="ARBA00022781"/>
    </source>
</evidence>
<dbReference type="InterPro" id="IPR050635">
    <property type="entry name" value="ATPase_protein_8"/>
</dbReference>
<dbReference type="GO" id="GO:0015986">
    <property type="term" value="P:proton motive force-driven ATP synthesis"/>
    <property type="evidence" value="ECO:0007669"/>
    <property type="project" value="InterPro"/>
</dbReference>
<dbReference type="GO" id="GO:0031966">
    <property type="term" value="C:mitochondrial membrane"/>
    <property type="evidence" value="ECO:0007669"/>
    <property type="project" value="UniProtKB-SubCell"/>
</dbReference>
<evidence type="ECO:0000256" key="8">
    <source>
        <dbReference type="ARBA" id="ARBA00023065"/>
    </source>
</evidence>
<keyword evidence="8 14" id="KW-0406">Ion transport</keyword>
<feature type="chain" id="PRO_5003047224" description="ATP synthase complex subunit 8" evidence="15">
    <location>
        <begin position="31"/>
        <end position="55"/>
    </location>
</feature>
<evidence type="ECO:0000256" key="15">
    <source>
        <dbReference type="SAM" id="SignalP"/>
    </source>
</evidence>
<keyword evidence="11" id="KW-0066">ATP synthesis</keyword>
<accession>D3KS41</accession>
<gene>
    <name evidence="16" type="primary">ATPase 8</name>
</gene>
<evidence type="ECO:0000313" key="16">
    <source>
        <dbReference type="EMBL" id="BAI77278.1"/>
    </source>
</evidence>
<evidence type="ECO:0000256" key="3">
    <source>
        <dbReference type="ARBA" id="ARBA00022448"/>
    </source>
</evidence>